<dbReference type="AlphaFoldDB" id="A0A916EIG1"/>
<dbReference type="OrthoDB" id="2421950at2759"/>
<organism evidence="1 2">
    <name type="scientific">Rhizophagus irregularis</name>
    <dbReference type="NCBI Taxonomy" id="588596"/>
    <lineage>
        <taxon>Eukaryota</taxon>
        <taxon>Fungi</taxon>
        <taxon>Fungi incertae sedis</taxon>
        <taxon>Mucoromycota</taxon>
        <taxon>Glomeromycotina</taxon>
        <taxon>Glomeromycetes</taxon>
        <taxon>Glomerales</taxon>
        <taxon>Glomeraceae</taxon>
        <taxon>Rhizophagus</taxon>
    </lineage>
</organism>
<sequence length="947" mass="110151">MNKQLCYCNKCKGSVCSKRTFRRHMLKELNEQNDPSIRQTGILDNTDNNFIIPANINEARIDNMTINEKSYSDDEIVSEYEIDEHYTINTNISTNIHHNPLILNTNETTRWAMLWVYLFQDTFVLPQTASATLLDFLKDLLESFNNTTFSDFPSTIYRADRLLGVEHEYRNYIVCPHCHHLHLPDILNGNVQPIKCNKCNEIITKMVWTSKGNHLIKPIKVYPYYSIIQQLELLLSKPEMEDLLESCFKREIDDDIFADVYEGRVWKTFTDTNGQPFFVKNVLEIHIGFALNLDWFSPCKHIQYSVGVIYLTILNLPRHIRFREENTFVIGIIPGPHEPDVNEIHQYIEPLVDELLQLWAGQVIKSPNYPIGRIYRAALIMIVCDTPAARKIGGFSSHSSKRGCYRCDHSFSTIQDSNTSHWKPDFSNFNANLPQRSKEKHQSIAYKFKNSSSTIRNQIFTEHGIRWTPLIKLPYIDIQRFIVIDPMHNLYLGTAKRIMKKWTSGEQPLISVHDLKKIQSIIDATPPPSDIGRIPHKIASQFAGFSADQWKSWCLIYSTLTLRDILPEEHRQYWQSFVDCLLLWGQTIITREEIEYGDFAIKDFLAKVKSIWGPEIATPNMHMHLHIKDCMLDYGPLYSFWCFPFERLNGYLASMPNSGRNFATEVMNIINRQSLLHHTMSIGKSIFSDKVIKSFMKLQSFQHENKGTMAKYNFTIQEALYFKKLPFQISQMNIRGYESIPGKLLSPTCELTMEKPLVDCLVGYYKRVYADLEYQFYSGSQQQDRHAIFVSPSIIRASALQIADEHFGSQLCRSVLASNVMVAFLDDENNFQYWPANIRYFFKHSIVLPYVGITEHVLAMVDWYGKHIKIDHFNVSRRGSSRILDEVTQNGMRHVELWKPPIIRRVSSENIIPVQRIVCRFIKSDYCLQNTRTNLVAVIPLNRRFSV</sequence>
<dbReference type="PANTHER" id="PTHR46579:SF2">
    <property type="entry name" value="C2H2-TYPE DOMAIN-CONTAINING PROTEIN"/>
    <property type="match status" value="1"/>
</dbReference>
<evidence type="ECO:0000313" key="2">
    <source>
        <dbReference type="Proteomes" id="UP000684084"/>
    </source>
</evidence>
<proteinExistence type="predicted"/>
<dbReference type="InterPro" id="IPR004242">
    <property type="entry name" value="Transposase_21"/>
</dbReference>
<gene>
    <name evidence="1" type="ORF">CHRIB12_LOCUS21232</name>
</gene>
<dbReference type="EMBL" id="CAGKOT010000066">
    <property type="protein sequence ID" value="CAB5389808.1"/>
    <property type="molecule type" value="Genomic_DNA"/>
</dbReference>
<evidence type="ECO:0008006" key="3">
    <source>
        <dbReference type="Google" id="ProtNLM"/>
    </source>
</evidence>
<comment type="caution">
    <text evidence="1">The sequence shown here is derived from an EMBL/GenBank/DDBJ whole genome shotgun (WGS) entry which is preliminary data.</text>
</comment>
<accession>A0A916EIG1</accession>
<name>A0A916EIG1_9GLOM</name>
<evidence type="ECO:0000313" key="1">
    <source>
        <dbReference type="EMBL" id="CAB5389808.1"/>
    </source>
</evidence>
<dbReference type="PANTHER" id="PTHR46579">
    <property type="entry name" value="F5/8 TYPE C DOMAIN-CONTAINING PROTEIN-RELATED"/>
    <property type="match status" value="1"/>
</dbReference>
<protein>
    <recommendedName>
        <fullName evidence="3">Transposase domain-containing protein</fullName>
    </recommendedName>
</protein>
<dbReference type="Proteomes" id="UP000684084">
    <property type="component" value="Unassembled WGS sequence"/>
</dbReference>
<reference evidence="1" key="1">
    <citation type="submission" date="2020-05" db="EMBL/GenBank/DDBJ databases">
        <authorList>
            <person name="Rincon C."/>
            <person name="Sanders R I."/>
            <person name="Robbins C."/>
            <person name="Chaturvedi A."/>
        </authorList>
    </citation>
    <scope>NUCLEOTIDE SEQUENCE</scope>
    <source>
        <strain evidence="1">CHB12</strain>
    </source>
</reference>
<dbReference type="Pfam" id="PF02992">
    <property type="entry name" value="Transposase_21"/>
    <property type="match status" value="1"/>
</dbReference>